<dbReference type="OrthoDB" id="7464126at2759"/>
<comment type="caution">
    <text evidence="2">The sequence shown here is derived from an EMBL/GenBank/DDBJ whole genome shotgun (WGS) entry which is preliminary data.</text>
</comment>
<dbReference type="Proteomes" id="UP000777438">
    <property type="component" value="Unassembled WGS sequence"/>
</dbReference>
<reference evidence="2 3" key="1">
    <citation type="journal article" date="2021" name="Nat. Commun.">
        <title>Genetic determinants of endophytism in the Arabidopsis root mycobiome.</title>
        <authorList>
            <person name="Mesny F."/>
            <person name="Miyauchi S."/>
            <person name="Thiergart T."/>
            <person name="Pickel B."/>
            <person name="Atanasova L."/>
            <person name="Karlsson M."/>
            <person name="Huettel B."/>
            <person name="Barry K.W."/>
            <person name="Haridas S."/>
            <person name="Chen C."/>
            <person name="Bauer D."/>
            <person name="Andreopoulos W."/>
            <person name="Pangilinan J."/>
            <person name="LaButti K."/>
            <person name="Riley R."/>
            <person name="Lipzen A."/>
            <person name="Clum A."/>
            <person name="Drula E."/>
            <person name="Henrissat B."/>
            <person name="Kohler A."/>
            <person name="Grigoriev I.V."/>
            <person name="Martin F.M."/>
            <person name="Hacquard S."/>
        </authorList>
    </citation>
    <scope>NUCLEOTIDE SEQUENCE [LARGE SCALE GENOMIC DNA]</scope>
    <source>
        <strain evidence="2 3">MPI-CAGE-CH-0241</strain>
    </source>
</reference>
<dbReference type="Gene3D" id="1.25.40.20">
    <property type="entry name" value="Ankyrin repeat-containing domain"/>
    <property type="match status" value="1"/>
</dbReference>
<accession>A0A9P8VS98</accession>
<evidence type="ECO:0000313" key="2">
    <source>
        <dbReference type="EMBL" id="KAH6873465.1"/>
    </source>
</evidence>
<feature type="repeat" description="ANK" evidence="1">
    <location>
        <begin position="79"/>
        <end position="111"/>
    </location>
</feature>
<dbReference type="EMBL" id="JAGPYM010000046">
    <property type="protein sequence ID" value="KAH6873465.1"/>
    <property type="molecule type" value="Genomic_DNA"/>
</dbReference>
<feature type="repeat" description="ANK" evidence="1">
    <location>
        <begin position="111"/>
        <end position="143"/>
    </location>
</feature>
<evidence type="ECO:0000313" key="3">
    <source>
        <dbReference type="Proteomes" id="UP000777438"/>
    </source>
</evidence>
<evidence type="ECO:0000256" key="1">
    <source>
        <dbReference type="PROSITE-ProRule" id="PRU00023"/>
    </source>
</evidence>
<dbReference type="SMART" id="SM00248">
    <property type="entry name" value="ANK"/>
    <property type="match status" value="2"/>
</dbReference>
<proteinExistence type="predicted"/>
<keyword evidence="3" id="KW-1185">Reference proteome</keyword>
<gene>
    <name evidence="2" type="ORF">B0T10DRAFT_466250</name>
</gene>
<dbReference type="InterPro" id="IPR036770">
    <property type="entry name" value="Ankyrin_rpt-contain_sf"/>
</dbReference>
<dbReference type="PROSITE" id="PS50297">
    <property type="entry name" value="ANK_REP_REGION"/>
    <property type="match status" value="1"/>
</dbReference>
<dbReference type="InterPro" id="IPR002110">
    <property type="entry name" value="Ankyrin_rpt"/>
</dbReference>
<dbReference type="Pfam" id="PF12796">
    <property type="entry name" value="Ank_2"/>
    <property type="match status" value="1"/>
</dbReference>
<dbReference type="AlphaFoldDB" id="A0A9P8VS98"/>
<protein>
    <submittedName>
        <fullName evidence="2">Uncharacterized protein</fullName>
    </submittedName>
</protein>
<sequence length="149" mass="16713">MQSFQDVRRCYTPGEFQYRALDTIHDCFCFWKLSNYLLTRRTGPEPTPSEIDSALWTALQNEDTKTMSAILQTSNGILDETTMMAMACFSGSTEFAQLLLENGADINMDLKGFAPLDIASSQGHEELVKLLKDNRVDDSVRGQSVKMAD</sequence>
<keyword evidence="1" id="KW-0040">ANK repeat</keyword>
<dbReference type="PROSITE" id="PS50088">
    <property type="entry name" value="ANK_REPEAT"/>
    <property type="match status" value="2"/>
</dbReference>
<name>A0A9P8VS98_9HYPO</name>
<dbReference type="SUPFAM" id="SSF48403">
    <property type="entry name" value="Ankyrin repeat"/>
    <property type="match status" value="1"/>
</dbReference>
<organism evidence="2 3">
    <name type="scientific">Thelonectria olida</name>
    <dbReference type="NCBI Taxonomy" id="1576542"/>
    <lineage>
        <taxon>Eukaryota</taxon>
        <taxon>Fungi</taxon>
        <taxon>Dikarya</taxon>
        <taxon>Ascomycota</taxon>
        <taxon>Pezizomycotina</taxon>
        <taxon>Sordariomycetes</taxon>
        <taxon>Hypocreomycetidae</taxon>
        <taxon>Hypocreales</taxon>
        <taxon>Nectriaceae</taxon>
        <taxon>Thelonectria</taxon>
    </lineage>
</organism>